<evidence type="ECO:0000313" key="2">
    <source>
        <dbReference type="Proteomes" id="UP000682713"/>
    </source>
</evidence>
<dbReference type="AlphaFoldDB" id="A0A942TKY5"/>
<accession>A0A942TKY5</accession>
<keyword evidence="2" id="KW-1185">Reference proteome</keyword>
<name>A0A942TKY5_9BACI</name>
<dbReference type="Proteomes" id="UP000682713">
    <property type="component" value="Unassembled WGS sequence"/>
</dbReference>
<dbReference type="Pfam" id="PF08863">
    <property type="entry name" value="YolD"/>
    <property type="match status" value="1"/>
</dbReference>
<dbReference type="RefSeq" id="WP_213109373.1">
    <property type="nucleotide sequence ID" value="NZ_JAGYPJ010000001.1"/>
</dbReference>
<evidence type="ECO:0000313" key="1">
    <source>
        <dbReference type="EMBL" id="MBS4198631.1"/>
    </source>
</evidence>
<proteinExistence type="predicted"/>
<organism evidence="1 2">
    <name type="scientific">Lederbergia citrisecunda</name>
    <dbReference type="NCBI Taxonomy" id="2833583"/>
    <lineage>
        <taxon>Bacteria</taxon>
        <taxon>Bacillati</taxon>
        <taxon>Bacillota</taxon>
        <taxon>Bacilli</taxon>
        <taxon>Bacillales</taxon>
        <taxon>Bacillaceae</taxon>
        <taxon>Lederbergia</taxon>
    </lineage>
</organism>
<dbReference type="InterPro" id="IPR014962">
    <property type="entry name" value="YolD"/>
</dbReference>
<protein>
    <submittedName>
        <fullName evidence="1">YolD-like family protein</fullName>
    </submittedName>
</protein>
<dbReference type="PANTHER" id="PTHR40051:SF1">
    <property type="entry name" value="YOLD-LIKE FAMILY PROTEIN"/>
    <property type="match status" value="1"/>
</dbReference>
<sequence length="114" mass="13740">MDFKDIKDRGMKKWHGFIMPEHIGELHGMYEDYEKEKKPILDEFQLREIDEKLATAQEYNLSVIFELWIEGFFEESEARIHNIDNLNKIIWITEWNGDLQKLNYDSIIGVEFVE</sequence>
<reference evidence="1 2" key="1">
    <citation type="submission" date="2021-05" db="EMBL/GenBank/DDBJ databases">
        <title>Novel Bacillus species.</title>
        <authorList>
            <person name="Liu G."/>
        </authorList>
    </citation>
    <scope>NUCLEOTIDE SEQUENCE [LARGE SCALE GENOMIC DNA]</scope>
    <source>
        <strain evidence="1 2">FJAT-49732</strain>
    </source>
</reference>
<gene>
    <name evidence="1" type="ORF">KHA93_03075</name>
</gene>
<comment type="caution">
    <text evidence="1">The sequence shown here is derived from an EMBL/GenBank/DDBJ whole genome shotgun (WGS) entry which is preliminary data.</text>
</comment>
<dbReference type="EMBL" id="JAGYPJ010000001">
    <property type="protein sequence ID" value="MBS4198631.1"/>
    <property type="molecule type" value="Genomic_DNA"/>
</dbReference>
<dbReference type="PANTHER" id="PTHR40051">
    <property type="entry name" value="IG HYPOTHETICAL 15966"/>
    <property type="match status" value="1"/>
</dbReference>